<keyword evidence="8" id="KW-0813">Transport</keyword>
<evidence type="ECO:0000313" key="13">
    <source>
        <dbReference type="Proteomes" id="UP000248555"/>
    </source>
</evidence>
<evidence type="ECO:0000256" key="9">
    <source>
        <dbReference type="SAM" id="Coils"/>
    </source>
</evidence>
<keyword evidence="13" id="KW-1185">Reference proteome</keyword>
<reference evidence="12 13" key="1">
    <citation type="submission" date="2018-06" db="EMBL/GenBank/DDBJ databases">
        <title>Genomic Encyclopedia of Type Strains, Phase III (KMG-III): the genomes of soil and plant-associated and newly described type strains.</title>
        <authorList>
            <person name="Whitman W."/>
        </authorList>
    </citation>
    <scope>NUCLEOTIDE SEQUENCE [LARGE SCALE GENOMIC DNA]</scope>
    <source>
        <strain evidence="12 13">CGMCC 1.8979</strain>
    </source>
</reference>
<accession>A0A327Y476</accession>
<dbReference type="PANTHER" id="PTHR43531:SF11">
    <property type="entry name" value="METHYL-ACCEPTING CHEMOTAXIS PROTEIN 3"/>
    <property type="match status" value="1"/>
</dbReference>
<gene>
    <name evidence="12" type="ORF">B0I26_12323</name>
</gene>
<feature type="coiled-coil region" evidence="9">
    <location>
        <begin position="503"/>
        <end position="566"/>
    </location>
</feature>
<keyword evidence="5 10" id="KW-1133">Transmembrane helix</keyword>
<dbReference type="GO" id="GO:0005886">
    <property type="term" value="C:plasma membrane"/>
    <property type="evidence" value="ECO:0007669"/>
    <property type="project" value="UniProtKB-SubCell"/>
</dbReference>
<evidence type="ECO:0000256" key="6">
    <source>
        <dbReference type="ARBA" id="ARBA00023136"/>
    </source>
</evidence>
<keyword evidence="3" id="KW-0145">Chemotaxis</keyword>
<feature type="transmembrane region" description="Helical" evidence="10">
    <location>
        <begin position="132"/>
        <end position="155"/>
    </location>
</feature>
<evidence type="ECO:0000256" key="3">
    <source>
        <dbReference type="ARBA" id="ARBA00022500"/>
    </source>
</evidence>
<evidence type="ECO:0000313" key="12">
    <source>
        <dbReference type="EMBL" id="RAK15237.1"/>
    </source>
</evidence>
<keyword evidence="4 10" id="KW-0812">Transmembrane</keyword>
<dbReference type="SUPFAM" id="SSF58113">
    <property type="entry name" value="Apolipoprotein A-I"/>
    <property type="match status" value="1"/>
</dbReference>
<comment type="caution">
    <text evidence="12">The sequence shown here is derived from an EMBL/GenBank/DDBJ whole genome shotgun (WGS) entry which is preliminary data.</text>
</comment>
<evidence type="ECO:0000256" key="7">
    <source>
        <dbReference type="ARBA" id="ARBA00029447"/>
    </source>
</evidence>
<keyword evidence="9" id="KW-0175">Coiled coil</keyword>
<dbReference type="SUPFAM" id="SSF58104">
    <property type="entry name" value="Methyl-accepting chemotaxis protein (MCP) signaling domain"/>
    <property type="match status" value="1"/>
</dbReference>
<dbReference type="Proteomes" id="UP000248555">
    <property type="component" value="Unassembled WGS sequence"/>
</dbReference>
<evidence type="ECO:0000259" key="11">
    <source>
        <dbReference type="Pfam" id="PF01618"/>
    </source>
</evidence>
<feature type="coiled-coil region" evidence="9">
    <location>
        <begin position="359"/>
        <end position="386"/>
    </location>
</feature>
<keyword evidence="6 10" id="KW-0472">Membrane</keyword>
<organism evidence="12 13">
    <name type="scientific">Paranoxybacillus vitaminiphilus</name>
    <dbReference type="NCBI Taxonomy" id="581036"/>
    <lineage>
        <taxon>Bacteria</taxon>
        <taxon>Bacillati</taxon>
        <taxon>Bacillota</taxon>
        <taxon>Bacilli</taxon>
        <taxon>Bacillales</taxon>
        <taxon>Anoxybacillaceae</taxon>
        <taxon>Paranoxybacillus</taxon>
    </lineage>
</organism>
<dbReference type="AlphaFoldDB" id="A0A327Y476"/>
<dbReference type="InterPro" id="IPR002898">
    <property type="entry name" value="MotA_ExbB_proton_chnl"/>
</dbReference>
<dbReference type="GO" id="GO:0006935">
    <property type="term" value="P:chemotaxis"/>
    <property type="evidence" value="ECO:0007669"/>
    <property type="project" value="UniProtKB-KW"/>
</dbReference>
<dbReference type="PANTHER" id="PTHR43531">
    <property type="entry name" value="PROTEIN ICFG"/>
    <property type="match status" value="1"/>
</dbReference>
<comment type="subcellular location">
    <subcellularLocation>
        <location evidence="1">Cell membrane</location>
        <topology evidence="1">Multi-pass membrane protein</topology>
    </subcellularLocation>
    <subcellularLocation>
        <location evidence="8">Membrane</location>
        <topology evidence="8">Multi-pass membrane protein</topology>
    </subcellularLocation>
</comment>
<evidence type="ECO:0000256" key="8">
    <source>
        <dbReference type="RuleBase" id="RU004057"/>
    </source>
</evidence>
<comment type="similarity">
    <text evidence="8">Belongs to the exbB/tolQ family.</text>
</comment>
<feature type="domain" description="MotA/TolQ/ExbB proton channel" evidence="11">
    <location>
        <begin position="120"/>
        <end position="205"/>
    </location>
</feature>
<sequence length="648" mass="74719">MYSIFENLFSLINKIGNKGFTDIFLYFQFILFIVMAGIQFVRIRKEIYVMNELKPQLMELNRSQDSSPQEIDQTLNSLFSNVKKSKYKELWERYYNRVSQKNEDERINVEPFFGFDVMHHHMGYRHLMDMGGGIHVSIGVLGTFVGLSVGLSELHVGNTEALRSGISSLLDGMKVAFYTSVWGVFLSLLWTVFDRWISSRLDQNIDWHSERLDFLLSTDDEELFLNRLEKISRNQADHLKTLLTDALEKAVQPVVATIQQSHGSIQNAFGQLTDQFAKLQSGVETQSRLLESQIELTKNTSHDVTNRLIDQITGGTQQSIVQFSTLVQDTQNLQKEMMKTVHQVVENFVNTEQRQASTLERTERMFEQFEKMAVELEEMRNSYKETASVMESLGTTFQYIQQLTKEQLPVQQEVMKSNQLLAQKYDDLTDGFKRFNAQIEMKYEELLNQVVTVSTSLSTSFKDMTDRFAQSLLTQQKTIQDSETLLQNVQAIVSTLSPLAPELKDVVGNLHHLKEQLQQMQQLQNELLPELVQLRTQTNETVENALETTKTYMQEMTSQLEVLKENWTTTKEQFTKTTQALHLSMKDFAENIDNGLSKTYHHFDETLTKAVQEVSNLIYQFSELQADFIDNLEDLAEHLTKLKAGNPA</sequence>
<evidence type="ECO:0000256" key="10">
    <source>
        <dbReference type="SAM" id="Phobius"/>
    </source>
</evidence>
<evidence type="ECO:0000256" key="4">
    <source>
        <dbReference type="ARBA" id="ARBA00022692"/>
    </source>
</evidence>
<proteinExistence type="inferred from homology"/>
<keyword evidence="8" id="KW-0653">Protein transport</keyword>
<feature type="transmembrane region" description="Helical" evidence="10">
    <location>
        <begin position="175"/>
        <end position="193"/>
    </location>
</feature>
<dbReference type="Pfam" id="PF01618">
    <property type="entry name" value="MotA_ExbB"/>
    <property type="match status" value="1"/>
</dbReference>
<evidence type="ECO:0000256" key="2">
    <source>
        <dbReference type="ARBA" id="ARBA00022475"/>
    </source>
</evidence>
<keyword evidence="2" id="KW-1003">Cell membrane</keyword>
<dbReference type="NCBIfam" id="NF033915">
    <property type="entry name" value="antiphage_ZorA_2"/>
    <property type="match status" value="1"/>
</dbReference>
<protein>
    <submittedName>
        <fullName evidence="12">MotA/TolQ/ExbB proton channel family protein</fullName>
    </submittedName>
</protein>
<comment type="similarity">
    <text evidence="7">Belongs to the methyl-accepting chemotaxis (MCP) protein family.</text>
</comment>
<dbReference type="Gene3D" id="1.20.5.1230">
    <property type="entry name" value="Apolipoprotein A-I"/>
    <property type="match status" value="1"/>
</dbReference>
<evidence type="ECO:0000256" key="5">
    <source>
        <dbReference type="ARBA" id="ARBA00022989"/>
    </source>
</evidence>
<dbReference type="RefSeq" id="WP_245934820.1">
    <property type="nucleotide sequence ID" value="NZ_QLMH01000023.1"/>
</dbReference>
<dbReference type="InterPro" id="IPR051310">
    <property type="entry name" value="MCP_chemotaxis"/>
</dbReference>
<name>A0A327Y476_9BACL</name>
<dbReference type="EMBL" id="QLMH01000023">
    <property type="protein sequence ID" value="RAK15237.1"/>
    <property type="molecule type" value="Genomic_DNA"/>
</dbReference>
<feature type="transmembrane region" description="Helical" evidence="10">
    <location>
        <begin position="23"/>
        <end position="41"/>
    </location>
</feature>
<evidence type="ECO:0000256" key="1">
    <source>
        <dbReference type="ARBA" id="ARBA00004651"/>
    </source>
</evidence>
<dbReference type="GO" id="GO:0015031">
    <property type="term" value="P:protein transport"/>
    <property type="evidence" value="ECO:0007669"/>
    <property type="project" value="UniProtKB-KW"/>
</dbReference>